<dbReference type="AlphaFoldDB" id="A0A2S2NYZ9"/>
<gene>
    <name evidence="1" type="ORF">g.79378</name>
</gene>
<accession>A0A2S2NYZ9</accession>
<protein>
    <submittedName>
        <fullName evidence="1">Uncharacterized protein</fullName>
    </submittedName>
</protein>
<proteinExistence type="predicted"/>
<dbReference type="EMBL" id="GGMR01009673">
    <property type="protein sequence ID" value="MBY22292.1"/>
    <property type="molecule type" value="Transcribed_RNA"/>
</dbReference>
<reference evidence="1" key="1">
    <citation type="submission" date="2018-04" db="EMBL/GenBank/DDBJ databases">
        <title>Transcriptome of Schizaphis graminum biotype I.</title>
        <authorList>
            <person name="Scully E.D."/>
            <person name="Geib S.M."/>
            <person name="Palmer N.A."/>
            <person name="Koch K."/>
            <person name="Bradshaw J."/>
            <person name="Heng-Moss T."/>
            <person name="Sarath G."/>
        </authorList>
    </citation>
    <scope>NUCLEOTIDE SEQUENCE</scope>
</reference>
<evidence type="ECO:0000313" key="1">
    <source>
        <dbReference type="EMBL" id="MBY22292.1"/>
    </source>
</evidence>
<sequence length="102" mass="12054">MYVLTYYLEQFNRRDVKVNRYTPKFYVCQCYCDLDLLQSSGYTSNIHNNIIRVIYHICVSVRPVMCFAYGAHEEILEEHQDRLGVPPYGVALLANRNEVRKD</sequence>
<name>A0A2S2NYZ9_SCHGA</name>
<organism evidence="1">
    <name type="scientific">Schizaphis graminum</name>
    <name type="common">Green bug aphid</name>
    <dbReference type="NCBI Taxonomy" id="13262"/>
    <lineage>
        <taxon>Eukaryota</taxon>
        <taxon>Metazoa</taxon>
        <taxon>Ecdysozoa</taxon>
        <taxon>Arthropoda</taxon>
        <taxon>Hexapoda</taxon>
        <taxon>Insecta</taxon>
        <taxon>Pterygota</taxon>
        <taxon>Neoptera</taxon>
        <taxon>Paraneoptera</taxon>
        <taxon>Hemiptera</taxon>
        <taxon>Sternorrhyncha</taxon>
        <taxon>Aphidomorpha</taxon>
        <taxon>Aphidoidea</taxon>
        <taxon>Aphididae</taxon>
        <taxon>Aphidini</taxon>
        <taxon>Schizaphis</taxon>
    </lineage>
</organism>